<evidence type="ECO:0000313" key="2">
    <source>
        <dbReference type="Proteomes" id="UP000594778"/>
    </source>
</evidence>
<dbReference type="AlphaFoldDB" id="A0A7T2S1A3"/>
<reference evidence="1 2" key="1">
    <citation type="submission" date="2020-12" db="EMBL/GenBank/DDBJ databases">
        <title>FDA dAtabase for Regulatory Grade micrObial Sequences (FDA-ARGOS): Supporting development and validation of Infectious Disease Dx tests.</title>
        <authorList>
            <person name="Sproer C."/>
            <person name="Gronow S."/>
            <person name="Severitt S."/>
            <person name="Schroder I."/>
            <person name="Tallon L."/>
            <person name="Sadzewicz L."/>
            <person name="Zhao X."/>
            <person name="Boylan J."/>
            <person name="Ott S."/>
            <person name="Bowen H."/>
            <person name="Vavikolanu K."/>
            <person name="Mehta A."/>
            <person name="Aluvathingal J."/>
            <person name="Nadendla S."/>
            <person name="Lowell S."/>
            <person name="Myers T."/>
            <person name="Yan Y."/>
            <person name="Sichtig H."/>
        </authorList>
    </citation>
    <scope>NUCLEOTIDE SEQUENCE [LARGE SCALE GENOMIC DNA]</scope>
    <source>
        <strain evidence="1 2">FDAARGOS_909</strain>
    </source>
</reference>
<protein>
    <submittedName>
        <fullName evidence="1">Uncharacterized protein</fullName>
    </submittedName>
</protein>
<dbReference type="Proteomes" id="UP000594778">
    <property type="component" value="Chromosome"/>
</dbReference>
<name>A0A7T2S1A3_DELAC</name>
<dbReference type="RefSeq" id="WP_197954698.1">
    <property type="nucleotide sequence ID" value="NZ_CP065668.1"/>
</dbReference>
<sequence length="211" mass="24626">MSESKLSGEFILKNFQIFNDAIHFFENSIHPKILNGIDNCIEEFSQENDWEGDFQLEENSENWLRPKNWETDDGLEAWFEISSTEPDDDDGNYWESLFCKKSRNKHEAGFFFYVETRHFGGKRAWNASFKAIPEETKSSLKEIGFKQFEDYFFLPIELNSDELAKSWRLAADPFTPDDECFTPLRATLEKLKQAVPIFDSIMESALVSKKA</sequence>
<dbReference type="EMBL" id="CP065668">
    <property type="protein sequence ID" value="QPS07131.1"/>
    <property type="molecule type" value="Genomic_DNA"/>
</dbReference>
<organism evidence="1 2">
    <name type="scientific">Delftia acidovorans</name>
    <name type="common">Pseudomonas acidovorans</name>
    <name type="synonym">Comamonas acidovorans</name>
    <dbReference type="NCBI Taxonomy" id="80866"/>
    <lineage>
        <taxon>Bacteria</taxon>
        <taxon>Pseudomonadati</taxon>
        <taxon>Pseudomonadota</taxon>
        <taxon>Betaproteobacteria</taxon>
        <taxon>Burkholderiales</taxon>
        <taxon>Comamonadaceae</taxon>
        <taxon>Delftia</taxon>
    </lineage>
</organism>
<evidence type="ECO:0000313" key="1">
    <source>
        <dbReference type="EMBL" id="QPS07131.1"/>
    </source>
</evidence>
<accession>A0A7T2S1A3</accession>
<proteinExistence type="predicted"/>
<gene>
    <name evidence="1" type="ORF">I6G66_22980</name>
</gene>